<evidence type="ECO:0000256" key="10">
    <source>
        <dbReference type="HAMAP-Rule" id="MF_00115"/>
    </source>
</evidence>
<sequence length="157" mass="17240">MKKFLEEFKAFILRGNVLDLAVAVIIGGAFQKIIASLVDDVIMPIISLITGGIDFNNWFLAFDGKHYETLNAAKAAGVATLNYGTFLTAVINFLIMAFVIFLLVKTMNTLINHTRIKKAAEAAIPQSKICPFCKSEIAIDATRCPHCTSLLEENEKS</sequence>
<dbReference type="Gene3D" id="1.10.1200.120">
    <property type="entry name" value="Large-conductance mechanosensitive channel, MscL, domain 1"/>
    <property type="match status" value="1"/>
</dbReference>
<dbReference type="EMBL" id="WUUQ01000002">
    <property type="protein sequence ID" value="MXQ73355.1"/>
    <property type="molecule type" value="Genomic_DNA"/>
</dbReference>
<keyword evidence="9 10" id="KW-0407">Ion channel</keyword>
<dbReference type="HAMAP" id="MF_00115">
    <property type="entry name" value="MscL"/>
    <property type="match status" value="1"/>
</dbReference>
<comment type="subunit">
    <text evidence="10">Homopentamer.</text>
</comment>
<comment type="subcellular location">
    <subcellularLocation>
        <location evidence="1 10">Cell membrane</location>
        <topology evidence="1 10">Multi-pass membrane protein</topology>
    </subcellularLocation>
</comment>
<evidence type="ECO:0000256" key="9">
    <source>
        <dbReference type="ARBA" id="ARBA00023303"/>
    </source>
</evidence>
<evidence type="ECO:0000256" key="2">
    <source>
        <dbReference type="ARBA" id="ARBA00007254"/>
    </source>
</evidence>
<evidence type="ECO:0000256" key="5">
    <source>
        <dbReference type="ARBA" id="ARBA00022692"/>
    </source>
</evidence>
<organism evidence="11 12">
    <name type="scientific">Copranaerobaculum intestinale</name>
    <dbReference type="NCBI Taxonomy" id="2692629"/>
    <lineage>
        <taxon>Bacteria</taxon>
        <taxon>Bacillati</taxon>
        <taxon>Bacillota</taxon>
        <taxon>Erysipelotrichia</taxon>
        <taxon>Erysipelotrichales</taxon>
        <taxon>Erysipelotrichaceae</taxon>
        <taxon>Copranaerobaculum</taxon>
    </lineage>
</organism>
<dbReference type="PRINTS" id="PR01264">
    <property type="entry name" value="MECHCHANNEL"/>
</dbReference>
<comment type="function">
    <text evidence="10">Channel that opens in response to stretch forces in the membrane lipid bilayer. May participate in the regulation of osmotic pressure changes within the cell.</text>
</comment>
<dbReference type="GO" id="GO:0008381">
    <property type="term" value="F:mechanosensitive monoatomic ion channel activity"/>
    <property type="evidence" value="ECO:0007669"/>
    <property type="project" value="UniProtKB-UniRule"/>
</dbReference>
<comment type="caution">
    <text evidence="11">The sequence shown here is derived from an EMBL/GenBank/DDBJ whole genome shotgun (WGS) entry which is preliminary data.</text>
</comment>
<reference evidence="11 12" key="2">
    <citation type="submission" date="2020-01" db="EMBL/GenBank/DDBJ databases">
        <title>Clostridiaceae sp. nov. isolated from the gut of human by culturomics.</title>
        <authorList>
            <person name="Chang Y."/>
        </authorList>
    </citation>
    <scope>NUCLEOTIDE SEQUENCE [LARGE SCALE GENOMIC DNA]</scope>
    <source>
        <strain evidence="11 12">DONG20-135</strain>
    </source>
</reference>
<dbReference type="InterPro" id="IPR019823">
    <property type="entry name" value="Mechanosensitive_channel_CS"/>
</dbReference>
<dbReference type="RefSeq" id="WP_160624813.1">
    <property type="nucleotide sequence ID" value="NZ_WUUQ01000002.1"/>
</dbReference>
<keyword evidence="12" id="KW-1185">Reference proteome</keyword>
<evidence type="ECO:0000256" key="4">
    <source>
        <dbReference type="ARBA" id="ARBA00022475"/>
    </source>
</evidence>
<dbReference type="PROSITE" id="PS01327">
    <property type="entry name" value="MSCL"/>
    <property type="match status" value="1"/>
</dbReference>
<accession>A0A6N8U748</accession>
<dbReference type="PANTHER" id="PTHR30266:SF2">
    <property type="entry name" value="LARGE-CONDUCTANCE MECHANOSENSITIVE CHANNEL"/>
    <property type="match status" value="1"/>
</dbReference>
<dbReference type="NCBIfam" id="TIGR00220">
    <property type="entry name" value="mscL"/>
    <property type="match status" value="1"/>
</dbReference>
<keyword evidence="5 10" id="KW-0812">Transmembrane</keyword>
<dbReference type="Proteomes" id="UP000434036">
    <property type="component" value="Unassembled WGS sequence"/>
</dbReference>
<keyword evidence="3 10" id="KW-0813">Transport</keyword>
<dbReference type="GO" id="GO:0005886">
    <property type="term" value="C:plasma membrane"/>
    <property type="evidence" value="ECO:0007669"/>
    <property type="project" value="UniProtKB-SubCell"/>
</dbReference>
<evidence type="ECO:0000256" key="3">
    <source>
        <dbReference type="ARBA" id="ARBA00022448"/>
    </source>
</evidence>
<protein>
    <recommendedName>
        <fullName evidence="10">Large-conductance mechanosensitive channel</fullName>
    </recommendedName>
</protein>
<keyword evidence="8 10" id="KW-0472">Membrane</keyword>
<dbReference type="InterPro" id="IPR036019">
    <property type="entry name" value="MscL_channel"/>
</dbReference>
<evidence type="ECO:0000256" key="6">
    <source>
        <dbReference type="ARBA" id="ARBA00022989"/>
    </source>
</evidence>
<dbReference type="NCBIfam" id="NF010557">
    <property type="entry name" value="PRK13952.1"/>
    <property type="match status" value="1"/>
</dbReference>
<name>A0A6N8U748_9FIRM</name>
<gene>
    <name evidence="10 11" type="primary">mscL</name>
    <name evidence="11" type="ORF">GSF08_05355</name>
</gene>
<dbReference type="PANTHER" id="PTHR30266">
    <property type="entry name" value="MECHANOSENSITIVE CHANNEL MSCL"/>
    <property type="match status" value="1"/>
</dbReference>
<keyword evidence="6 10" id="KW-1133">Transmembrane helix</keyword>
<reference evidence="11 12" key="1">
    <citation type="submission" date="2019-12" db="EMBL/GenBank/DDBJ databases">
        <authorList>
            <person name="Yang R."/>
        </authorList>
    </citation>
    <scope>NUCLEOTIDE SEQUENCE [LARGE SCALE GENOMIC DNA]</scope>
    <source>
        <strain evidence="11 12">DONG20-135</strain>
    </source>
</reference>
<proteinExistence type="inferred from homology"/>
<evidence type="ECO:0000313" key="12">
    <source>
        <dbReference type="Proteomes" id="UP000434036"/>
    </source>
</evidence>
<evidence type="ECO:0000313" key="11">
    <source>
        <dbReference type="EMBL" id="MXQ73355.1"/>
    </source>
</evidence>
<dbReference type="InterPro" id="IPR001185">
    <property type="entry name" value="MS_channel"/>
</dbReference>
<keyword evidence="7 10" id="KW-0406">Ion transport</keyword>
<keyword evidence="4 10" id="KW-1003">Cell membrane</keyword>
<evidence type="ECO:0000256" key="8">
    <source>
        <dbReference type="ARBA" id="ARBA00023136"/>
    </source>
</evidence>
<dbReference type="InterPro" id="IPR037673">
    <property type="entry name" value="MSC/AndL"/>
</dbReference>
<evidence type="ECO:0000256" key="1">
    <source>
        <dbReference type="ARBA" id="ARBA00004651"/>
    </source>
</evidence>
<feature type="transmembrane region" description="Helical" evidence="10">
    <location>
        <begin position="81"/>
        <end position="104"/>
    </location>
</feature>
<dbReference type="AlphaFoldDB" id="A0A6N8U748"/>
<dbReference type="Pfam" id="PF01741">
    <property type="entry name" value="MscL"/>
    <property type="match status" value="1"/>
</dbReference>
<feature type="transmembrane region" description="Helical" evidence="10">
    <location>
        <begin position="42"/>
        <end position="61"/>
    </location>
</feature>
<evidence type="ECO:0000256" key="7">
    <source>
        <dbReference type="ARBA" id="ARBA00023065"/>
    </source>
</evidence>
<dbReference type="SUPFAM" id="SSF81330">
    <property type="entry name" value="Gated mechanosensitive channel"/>
    <property type="match status" value="1"/>
</dbReference>
<feature type="transmembrane region" description="Helical" evidence="10">
    <location>
        <begin position="12"/>
        <end position="30"/>
    </location>
</feature>
<comment type="similarity">
    <text evidence="2 10">Belongs to the MscL family.</text>
</comment>